<keyword evidence="1" id="KW-0378">Hydrolase</keyword>
<keyword evidence="2" id="KW-0904">Protein phosphatase</keyword>
<dbReference type="GO" id="GO:0006370">
    <property type="term" value="P:7-methylguanosine mRNA capping"/>
    <property type="evidence" value="ECO:0007669"/>
    <property type="project" value="TreeGrafter"/>
</dbReference>
<reference evidence="5 6" key="1">
    <citation type="submission" date="2015-12" db="EMBL/GenBank/DDBJ databases">
        <title>The genome of Folsomia candida.</title>
        <authorList>
            <person name="Faddeeva A."/>
            <person name="Derks M.F."/>
            <person name="Anvar Y."/>
            <person name="Smit S."/>
            <person name="Van Straalen N."/>
            <person name="Roelofs D."/>
        </authorList>
    </citation>
    <scope>NUCLEOTIDE SEQUENCE [LARGE SCALE GENOMIC DNA]</scope>
    <source>
        <strain evidence="5 6">VU population</strain>
        <tissue evidence="5">Whole body</tissue>
    </source>
</reference>
<dbReference type="PROSITE" id="PS50056">
    <property type="entry name" value="TYR_PHOSPHATASE_2"/>
    <property type="match status" value="1"/>
</dbReference>
<evidence type="ECO:0000259" key="4">
    <source>
        <dbReference type="PROSITE" id="PS50056"/>
    </source>
</evidence>
<keyword evidence="6" id="KW-1185">Reference proteome</keyword>
<feature type="compositionally biased region" description="Low complexity" evidence="3">
    <location>
        <begin position="198"/>
        <end position="208"/>
    </location>
</feature>
<dbReference type="GO" id="GO:0004721">
    <property type="term" value="F:phosphoprotein phosphatase activity"/>
    <property type="evidence" value="ECO:0007669"/>
    <property type="project" value="UniProtKB-KW"/>
</dbReference>
<gene>
    <name evidence="5" type="ORF">Fcan01_13618</name>
</gene>
<dbReference type="GO" id="GO:0004484">
    <property type="term" value="F:mRNA guanylyltransferase activity"/>
    <property type="evidence" value="ECO:0007669"/>
    <property type="project" value="TreeGrafter"/>
</dbReference>
<dbReference type="OrthoDB" id="200924at2759"/>
<name>A0A226E2A0_FOLCA</name>
<dbReference type="PANTHER" id="PTHR10367">
    <property type="entry name" value="MRNA-CAPPING ENZYME"/>
    <property type="match status" value="1"/>
</dbReference>
<dbReference type="EMBL" id="LNIX01000007">
    <property type="protein sequence ID" value="OXA51408.1"/>
    <property type="molecule type" value="Genomic_DNA"/>
</dbReference>
<dbReference type="OMA" id="GYNSHYD"/>
<dbReference type="InterPro" id="IPR000340">
    <property type="entry name" value="Dual-sp_phosphatase_cat-dom"/>
</dbReference>
<protein>
    <submittedName>
        <fullName evidence="5">mRNA-capping enzyme</fullName>
    </submittedName>
</protein>
<feature type="compositionally biased region" description="Polar residues" evidence="3">
    <location>
        <begin position="351"/>
        <end position="363"/>
    </location>
</feature>
<evidence type="ECO:0000256" key="1">
    <source>
        <dbReference type="ARBA" id="ARBA00022801"/>
    </source>
</evidence>
<feature type="region of interest" description="Disordered" evidence="3">
    <location>
        <begin position="351"/>
        <end position="409"/>
    </location>
</feature>
<evidence type="ECO:0000256" key="3">
    <source>
        <dbReference type="SAM" id="MobiDB-lite"/>
    </source>
</evidence>
<proteinExistence type="predicted"/>
<feature type="region of interest" description="Disordered" evidence="3">
    <location>
        <begin position="311"/>
        <end position="336"/>
    </location>
</feature>
<dbReference type="Pfam" id="PF00782">
    <property type="entry name" value="DSPc"/>
    <property type="match status" value="1"/>
</dbReference>
<dbReference type="Proteomes" id="UP000198287">
    <property type="component" value="Unassembled WGS sequence"/>
</dbReference>
<dbReference type="InterPro" id="IPR029021">
    <property type="entry name" value="Prot-tyrosine_phosphatase-like"/>
</dbReference>
<organism evidence="5 6">
    <name type="scientific">Folsomia candida</name>
    <name type="common">Springtail</name>
    <dbReference type="NCBI Taxonomy" id="158441"/>
    <lineage>
        <taxon>Eukaryota</taxon>
        <taxon>Metazoa</taxon>
        <taxon>Ecdysozoa</taxon>
        <taxon>Arthropoda</taxon>
        <taxon>Hexapoda</taxon>
        <taxon>Collembola</taxon>
        <taxon>Entomobryomorpha</taxon>
        <taxon>Isotomoidea</taxon>
        <taxon>Isotomidae</taxon>
        <taxon>Proisotominae</taxon>
        <taxon>Folsomia</taxon>
    </lineage>
</organism>
<dbReference type="InterPro" id="IPR016130">
    <property type="entry name" value="Tyr_Pase_AS"/>
</dbReference>
<dbReference type="PROSITE" id="PS00383">
    <property type="entry name" value="TYR_PHOSPHATASE_1"/>
    <property type="match status" value="1"/>
</dbReference>
<evidence type="ECO:0000313" key="6">
    <source>
        <dbReference type="Proteomes" id="UP000198287"/>
    </source>
</evidence>
<dbReference type="InterPro" id="IPR051029">
    <property type="entry name" value="mRNA_Capping_Enz/RNA_Phosphat"/>
</dbReference>
<sequence length="409" mass="46750">MGRLPTDWLGCPKIGEGLIQGLFLTFKTPLSADLNSSVEKDLRFRLDDVFSEVERLQKDKILWIDLTNTERYYRRAEVENRKGFSYVKMPMLGHGVPPSEAERNGFNQTVDKFIEENPQGLIAVHCTHGFNRTGYLITNYLMTRKGISAQEAVTEFSIKRPPGIYRKSYVEHLYQLGGQQVCSVTKSIPDVETPPWVTGGNTNNNKRGGAPRRGMNGNKSRWDHNHNNRSGTSNSFYFGGNHPSALPNLGVGLPQYPPNRNRNNNIGFAEDHHVPNFDSTRNQFDQLCHYNNNNYNYNPLNLRGHSIRNSGAGSLSFRPPRYEKQFQPYNNHRMPRFNHANYDQYATGQRQSGFQPYTHSSGGNRKRTHDGQHYNHNRASSSPFSDASKDSNWRRQPNNSESDRNSHTN</sequence>
<dbReference type="SUPFAM" id="SSF52799">
    <property type="entry name" value="(Phosphotyrosine protein) phosphatases II"/>
    <property type="match status" value="1"/>
</dbReference>
<dbReference type="InterPro" id="IPR000387">
    <property type="entry name" value="Tyr_Pase_dom"/>
</dbReference>
<dbReference type="PANTHER" id="PTHR10367:SF17">
    <property type="entry name" value="MRNA-CAPPING ENZYME"/>
    <property type="match status" value="1"/>
</dbReference>
<evidence type="ECO:0000256" key="2">
    <source>
        <dbReference type="ARBA" id="ARBA00022912"/>
    </source>
</evidence>
<feature type="region of interest" description="Disordered" evidence="3">
    <location>
        <begin position="193"/>
        <end position="227"/>
    </location>
</feature>
<dbReference type="SMART" id="SM00195">
    <property type="entry name" value="DSPc"/>
    <property type="match status" value="1"/>
</dbReference>
<comment type="caution">
    <text evidence="5">The sequence shown here is derived from an EMBL/GenBank/DDBJ whole genome shotgun (WGS) entry which is preliminary data.</text>
</comment>
<accession>A0A226E2A0</accession>
<dbReference type="Gene3D" id="3.90.190.10">
    <property type="entry name" value="Protein tyrosine phosphatase superfamily"/>
    <property type="match status" value="1"/>
</dbReference>
<evidence type="ECO:0000313" key="5">
    <source>
        <dbReference type="EMBL" id="OXA51408.1"/>
    </source>
</evidence>
<feature type="domain" description="Tyrosine specific protein phosphatases" evidence="4">
    <location>
        <begin position="104"/>
        <end position="171"/>
    </location>
</feature>
<dbReference type="STRING" id="158441.A0A226E2A0"/>
<dbReference type="AlphaFoldDB" id="A0A226E2A0"/>
<dbReference type="InterPro" id="IPR020422">
    <property type="entry name" value="TYR_PHOSPHATASE_DUAL_dom"/>
</dbReference>